<evidence type="ECO:0000256" key="2">
    <source>
        <dbReference type="SAM" id="SignalP"/>
    </source>
</evidence>
<accession>A0A0H3LIP0</accession>
<dbReference type="eggNOG" id="COG3181">
    <property type="taxonomic scope" value="Bacteria"/>
</dbReference>
<dbReference type="Gene3D" id="3.40.190.150">
    <property type="entry name" value="Bordetella uptake gene, domain 1"/>
    <property type="match status" value="1"/>
</dbReference>
<keyword evidence="2" id="KW-0732">Signal</keyword>
<dbReference type="KEGG" id="bbr:BB0559"/>
<dbReference type="EMBL" id="BX640438">
    <property type="protein sequence ID" value="CAE31059.1"/>
    <property type="molecule type" value="Genomic_DNA"/>
</dbReference>
<dbReference type="SUPFAM" id="SSF53850">
    <property type="entry name" value="Periplasmic binding protein-like II"/>
    <property type="match status" value="1"/>
</dbReference>
<dbReference type="AlphaFoldDB" id="A0A0H3LIP0"/>
<reference evidence="3 4" key="1">
    <citation type="journal article" date="2003" name="Nat. Genet.">
        <title>Comparative analysis of the genome sequences of Bordetella pertussis, Bordetella parapertussis and Bordetella bronchiseptica.</title>
        <authorList>
            <person name="Parkhill J."/>
            <person name="Sebaihia M."/>
            <person name="Preston A."/>
            <person name="Murphy L.D."/>
            <person name="Thomson N.R."/>
            <person name="Harris D.E."/>
            <person name="Holden M.T.G."/>
            <person name="Churcher C.M."/>
            <person name="Bentley S.D."/>
            <person name="Mungall K.L."/>
            <person name="Cerdeno-Tarraga A.-M."/>
            <person name="Temple L."/>
            <person name="James K.D."/>
            <person name="Harris B."/>
            <person name="Quail M.A."/>
            <person name="Achtman M."/>
            <person name="Atkin R."/>
            <person name="Baker S."/>
            <person name="Basham D."/>
            <person name="Bason N."/>
            <person name="Cherevach I."/>
            <person name="Chillingworth T."/>
            <person name="Collins M."/>
            <person name="Cronin A."/>
            <person name="Davis P."/>
            <person name="Doggett J."/>
            <person name="Feltwell T."/>
            <person name="Goble A."/>
            <person name="Hamlin N."/>
            <person name="Hauser H."/>
            <person name="Holroyd S."/>
            <person name="Jagels K."/>
            <person name="Leather S."/>
            <person name="Moule S."/>
            <person name="Norberczak H."/>
            <person name="O'Neil S."/>
            <person name="Ormond D."/>
            <person name="Price C."/>
            <person name="Rabbinowitsch E."/>
            <person name="Rutter S."/>
            <person name="Sanders M."/>
            <person name="Saunders D."/>
            <person name="Seeger K."/>
            <person name="Sharp S."/>
            <person name="Simmonds M."/>
            <person name="Skelton J."/>
            <person name="Squares R."/>
            <person name="Squares S."/>
            <person name="Stevens K."/>
            <person name="Unwin L."/>
            <person name="Whitehead S."/>
            <person name="Barrell B.G."/>
            <person name="Maskell D.J."/>
        </authorList>
    </citation>
    <scope>NUCLEOTIDE SEQUENCE [LARGE SCALE GENOMIC DNA]</scope>
    <source>
        <strain evidence="3 4">ATCC BAA-588 / NCTC 13252 / RB50</strain>
    </source>
</reference>
<protein>
    <submittedName>
        <fullName evidence="3">Exported protein</fullName>
    </submittedName>
</protein>
<dbReference type="PANTHER" id="PTHR42928:SF5">
    <property type="entry name" value="BLR1237 PROTEIN"/>
    <property type="match status" value="1"/>
</dbReference>
<dbReference type="Gene3D" id="3.40.190.10">
    <property type="entry name" value="Periplasmic binding protein-like II"/>
    <property type="match status" value="1"/>
</dbReference>
<feature type="chain" id="PRO_5002614553" evidence="2">
    <location>
        <begin position="23"/>
        <end position="321"/>
    </location>
</feature>
<evidence type="ECO:0000313" key="4">
    <source>
        <dbReference type="Proteomes" id="UP000001027"/>
    </source>
</evidence>
<gene>
    <name evidence="3" type="ordered locus">BB0559</name>
</gene>
<evidence type="ECO:0000256" key="1">
    <source>
        <dbReference type="ARBA" id="ARBA00006987"/>
    </source>
</evidence>
<sequence>MLRFLRYAAVMLALGCHIPAHAQNYPSRPVRFIVPYTTGGTLDLQARVIAEAIAKIWQVPVVVENKPGANGVIGTAEVARAAPDGYTVGLVSGQHSTLPSLSAHLPFAMTDLKAVAILTKVPMALLARPNLPAGNVAELVAYAKANAGNVTAGTAGPATMNNIWLKSFEQETGTRFLAVPFRGSGPAHIDIMADRVDVMFDAAGAVLRNIQAGRLKVLAVGGTGRSQLLPDVPTLEEQGFPMGKYMFSPSAAVVPAGTPPEVVQKLGQDLLAVLAQPAIRQRLIEAGLEVVGMGPDQADGFIASEIDRLSKIVRANNIVAE</sequence>
<dbReference type="Proteomes" id="UP000001027">
    <property type="component" value="Chromosome"/>
</dbReference>
<proteinExistence type="inferred from homology"/>
<dbReference type="PIRSF" id="PIRSF017082">
    <property type="entry name" value="YflP"/>
    <property type="match status" value="1"/>
</dbReference>
<dbReference type="InterPro" id="IPR005064">
    <property type="entry name" value="BUG"/>
</dbReference>
<dbReference type="HOGENOM" id="CLU_045683_0_2_4"/>
<dbReference type="CDD" id="cd07012">
    <property type="entry name" value="PBP2_Bug_TTT"/>
    <property type="match status" value="1"/>
</dbReference>
<organism evidence="3 4">
    <name type="scientific">Bordetella bronchiseptica (strain ATCC BAA-588 / NCTC 13252 / RB50)</name>
    <name type="common">Alcaligenes bronchisepticus</name>
    <dbReference type="NCBI Taxonomy" id="257310"/>
    <lineage>
        <taxon>Bacteria</taxon>
        <taxon>Pseudomonadati</taxon>
        <taxon>Pseudomonadota</taxon>
        <taxon>Betaproteobacteria</taxon>
        <taxon>Burkholderiales</taxon>
        <taxon>Alcaligenaceae</taxon>
        <taxon>Bordetella</taxon>
    </lineage>
</organism>
<dbReference type="InterPro" id="IPR042100">
    <property type="entry name" value="Bug_dom1"/>
</dbReference>
<dbReference type="Pfam" id="PF03401">
    <property type="entry name" value="TctC"/>
    <property type="match status" value="1"/>
</dbReference>
<dbReference type="RefSeq" id="WP_010925877.1">
    <property type="nucleotide sequence ID" value="NC_002927.3"/>
</dbReference>
<comment type="similarity">
    <text evidence="1">Belongs to the UPF0065 (bug) family.</text>
</comment>
<name>A0A0H3LIP0_BORBR</name>
<dbReference type="PANTHER" id="PTHR42928">
    <property type="entry name" value="TRICARBOXYLATE-BINDING PROTEIN"/>
    <property type="match status" value="1"/>
</dbReference>
<evidence type="ECO:0000313" key="3">
    <source>
        <dbReference type="EMBL" id="CAE31059.1"/>
    </source>
</evidence>
<feature type="signal peptide" evidence="2">
    <location>
        <begin position="1"/>
        <end position="22"/>
    </location>
</feature>